<dbReference type="SUPFAM" id="SSF103473">
    <property type="entry name" value="MFS general substrate transporter"/>
    <property type="match status" value="1"/>
</dbReference>
<comment type="caution">
    <text evidence="8">The sequence shown here is derived from an EMBL/GenBank/DDBJ whole genome shotgun (WGS) entry which is preliminary data.</text>
</comment>
<keyword evidence="4 6" id="KW-1133">Transmembrane helix</keyword>
<dbReference type="Gene3D" id="1.20.1250.20">
    <property type="entry name" value="MFS general substrate transporter like domains"/>
    <property type="match status" value="1"/>
</dbReference>
<evidence type="ECO:0000256" key="6">
    <source>
        <dbReference type="SAM" id="Phobius"/>
    </source>
</evidence>
<dbReference type="InterPro" id="IPR000109">
    <property type="entry name" value="POT_fam"/>
</dbReference>
<evidence type="ECO:0000256" key="2">
    <source>
        <dbReference type="ARBA" id="ARBA00005982"/>
    </source>
</evidence>
<evidence type="ECO:0000313" key="9">
    <source>
        <dbReference type="Proteomes" id="UP001472677"/>
    </source>
</evidence>
<evidence type="ECO:0000256" key="5">
    <source>
        <dbReference type="ARBA" id="ARBA00023136"/>
    </source>
</evidence>
<dbReference type="Proteomes" id="UP001472677">
    <property type="component" value="Unassembled WGS sequence"/>
</dbReference>
<comment type="subcellular location">
    <subcellularLocation>
        <location evidence="1">Membrane</location>
        <topology evidence="1">Multi-pass membrane protein</topology>
    </subcellularLocation>
</comment>
<feature type="chain" id="PRO_5045909026" evidence="7">
    <location>
        <begin position="23"/>
        <end position="325"/>
    </location>
</feature>
<evidence type="ECO:0000256" key="1">
    <source>
        <dbReference type="ARBA" id="ARBA00004141"/>
    </source>
</evidence>
<proteinExistence type="inferred from homology"/>
<dbReference type="Pfam" id="PF00854">
    <property type="entry name" value="PTR2"/>
    <property type="match status" value="1"/>
</dbReference>
<keyword evidence="9" id="KW-1185">Reference proteome</keyword>
<evidence type="ECO:0000313" key="8">
    <source>
        <dbReference type="EMBL" id="KAK8501009.1"/>
    </source>
</evidence>
<comment type="similarity">
    <text evidence="2">Belongs to the major facilitator superfamily. Proton-dependent oligopeptide transporter (POT/PTR) (TC 2.A.17) family.</text>
</comment>
<name>A0ABR2B2Q3_9ROSI</name>
<sequence>MAVTLKLSILLALAIVLALALGHNICAASFSSNSLIIQEGVNATLFETSKKYTKGSFANAGDNEGMCAYTWIKATIENGISSEEYWWSDPMKRVFVGCEKNLVVFGVCSSGLPCGWWPYALELGRFFCLRSGLHWTPIVAKIKSEPKGLTELQRMGIGLVIAILAMVAAGVVEVWRLRDAKKDCPNCVNASSLSIFWQIPQYMLIGASEVFMYVGQLEFFNGQAPDGLKSFGSALCMTSISLGNYVSDLLVTIVMKVSAKDDLPGWIPGNLNQGHLDRFFFLLAALTMVDLLIYMICAKWYKYIKFEGRNGADDNGDGGQMEHSV</sequence>
<dbReference type="PANTHER" id="PTHR11654">
    <property type="entry name" value="OLIGOPEPTIDE TRANSPORTER-RELATED"/>
    <property type="match status" value="1"/>
</dbReference>
<keyword evidence="7" id="KW-0732">Signal</keyword>
<feature type="transmembrane region" description="Helical" evidence="6">
    <location>
        <begin position="279"/>
        <end position="301"/>
    </location>
</feature>
<feature type="transmembrane region" description="Helical" evidence="6">
    <location>
        <begin position="155"/>
        <end position="175"/>
    </location>
</feature>
<keyword evidence="5 6" id="KW-0472">Membrane</keyword>
<organism evidence="8 9">
    <name type="scientific">Hibiscus sabdariffa</name>
    <name type="common">roselle</name>
    <dbReference type="NCBI Taxonomy" id="183260"/>
    <lineage>
        <taxon>Eukaryota</taxon>
        <taxon>Viridiplantae</taxon>
        <taxon>Streptophyta</taxon>
        <taxon>Embryophyta</taxon>
        <taxon>Tracheophyta</taxon>
        <taxon>Spermatophyta</taxon>
        <taxon>Magnoliopsida</taxon>
        <taxon>eudicotyledons</taxon>
        <taxon>Gunneridae</taxon>
        <taxon>Pentapetalae</taxon>
        <taxon>rosids</taxon>
        <taxon>malvids</taxon>
        <taxon>Malvales</taxon>
        <taxon>Malvaceae</taxon>
        <taxon>Malvoideae</taxon>
        <taxon>Hibiscus</taxon>
    </lineage>
</organism>
<evidence type="ECO:0000256" key="7">
    <source>
        <dbReference type="SAM" id="SignalP"/>
    </source>
</evidence>
<accession>A0ABR2B2Q3</accession>
<feature type="signal peptide" evidence="7">
    <location>
        <begin position="1"/>
        <end position="22"/>
    </location>
</feature>
<dbReference type="EMBL" id="JBBPBM010000199">
    <property type="protein sequence ID" value="KAK8501009.1"/>
    <property type="molecule type" value="Genomic_DNA"/>
</dbReference>
<evidence type="ECO:0000256" key="3">
    <source>
        <dbReference type="ARBA" id="ARBA00022692"/>
    </source>
</evidence>
<reference evidence="8 9" key="1">
    <citation type="journal article" date="2024" name="G3 (Bethesda)">
        <title>Genome assembly of Hibiscus sabdariffa L. provides insights into metabolisms of medicinal natural products.</title>
        <authorList>
            <person name="Kim T."/>
        </authorList>
    </citation>
    <scope>NUCLEOTIDE SEQUENCE [LARGE SCALE GENOMIC DNA]</scope>
    <source>
        <strain evidence="8">TK-2024</strain>
        <tissue evidence="8">Old leaves</tissue>
    </source>
</reference>
<protein>
    <submittedName>
        <fullName evidence="8">Uncharacterized protein</fullName>
    </submittedName>
</protein>
<dbReference type="InterPro" id="IPR036259">
    <property type="entry name" value="MFS_trans_sf"/>
</dbReference>
<evidence type="ECO:0000256" key="4">
    <source>
        <dbReference type="ARBA" id="ARBA00022989"/>
    </source>
</evidence>
<gene>
    <name evidence="8" type="ORF">V6N12_003626</name>
</gene>
<keyword evidence="3 6" id="KW-0812">Transmembrane</keyword>